<dbReference type="Proteomes" id="UP000028511">
    <property type="component" value="Unassembled WGS sequence"/>
</dbReference>
<gene>
    <name evidence="1" type="ORF">XBP1_990005</name>
</gene>
<dbReference type="EMBL" id="CBSW010000308">
    <property type="protein sequence ID" value="CDG99465.1"/>
    <property type="molecule type" value="Genomic_DNA"/>
</dbReference>
<sequence>MESMGIVNGEIAVVNNLKSELFWETCIHSLTGFLNPTKEENSYLSTISCFSFRCV</sequence>
<dbReference type="HOGENOM" id="CLU_3031444_0_0_6"/>
<dbReference type="AlphaFoldDB" id="A0A077NP77"/>
<organism evidence="1">
    <name type="scientific">Xenorhabdus bovienii str. puntauvense</name>
    <dbReference type="NCBI Taxonomy" id="1398201"/>
    <lineage>
        <taxon>Bacteria</taxon>
        <taxon>Pseudomonadati</taxon>
        <taxon>Pseudomonadota</taxon>
        <taxon>Gammaproteobacteria</taxon>
        <taxon>Enterobacterales</taxon>
        <taxon>Morganellaceae</taxon>
        <taxon>Xenorhabdus</taxon>
    </lineage>
</organism>
<reference evidence="1" key="1">
    <citation type="submission" date="2013-07" db="EMBL/GenBank/DDBJ databases">
        <title>Sub-species coevolution in mutualistic symbiosis.</title>
        <authorList>
            <person name="Murfin K."/>
            <person name="Klassen J."/>
            <person name="Lee M."/>
            <person name="Forst S."/>
            <person name="Stock P."/>
            <person name="Goodrich-Blair H."/>
        </authorList>
    </citation>
    <scope>NUCLEOTIDE SEQUENCE [LARGE SCALE GENOMIC DNA]</scope>
    <source>
        <strain evidence="1">Puntauvense</strain>
    </source>
</reference>
<proteinExistence type="predicted"/>
<protein>
    <submittedName>
        <fullName evidence="1">Uncharacterized protein</fullName>
    </submittedName>
</protein>
<evidence type="ECO:0000313" key="1">
    <source>
        <dbReference type="EMBL" id="CDG99465.1"/>
    </source>
</evidence>
<comment type="caution">
    <text evidence="1">The sequence shown here is derived from an EMBL/GenBank/DDBJ whole genome shotgun (WGS) entry which is preliminary data.</text>
</comment>
<accession>A0A077NP77</accession>
<name>A0A077NP77_XENBV</name>